<dbReference type="AlphaFoldDB" id="A0A840IDZ7"/>
<name>A0A840IDZ7_9ACTN</name>
<gene>
    <name evidence="1" type="ORF">BDZ31_001834</name>
</gene>
<keyword evidence="2" id="KW-1185">Reference proteome</keyword>
<proteinExistence type="predicted"/>
<evidence type="ECO:0000313" key="2">
    <source>
        <dbReference type="Proteomes" id="UP000585272"/>
    </source>
</evidence>
<comment type="caution">
    <text evidence="1">The sequence shown here is derived from an EMBL/GenBank/DDBJ whole genome shotgun (WGS) entry which is preliminary data.</text>
</comment>
<dbReference type="RefSeq" id="WP_183341299.1">
    <property type="nucleotide sequence ID" value="NZ_JACHNU010000002.1"/>
</dbReference>
<evidence type="ECO:0008006" key="3">
    <source>
        <dbReference type="Google" id="ProtNLM"/>
    </source>
</evidence>
<dbReference type="Proteomes" id="UP000585272">
    <property type="component" value="Unassembled WGS sequence"/>
</dbReference>
<protein>
    <recommendedName>
        <fullName evidence="3">Nucleotidyltransferase family protein</fullName>
    </recommendedName>
</protein>
<accession>A0A840IDZ7</accession>
<dbReference type="EMBL" id="JACHNU010000002">
    <property type="protein sequence ID" value="MBB4662248.1"/>
    <property type="molecule type" value="Genomic_DNA"/>
</dbReference>
<organism evidence="1 2">
    <name type="scientific">Conexibacter arvalis</name>
    <dbReference type="NCBI Taxonomy" id="912552"/>
    <lineage>
        <taxon>Bacteria</taxon>
        <taxon>Bacillati</taxon>
        <taxon>Actinomycetota</taxon>
        <taxon>Thermoleophilia</taxon>
        <taxon>Solirubrobacterales</taxon>
        <taxon>Conexibacteraceae</taxon>
        <taxon>Conexibacter</taxon>
    </lineage>
</organism>
<evidence type="ECO:0000313" key="1">
    <source>
        <dbReference type="EMBL" id="MBB4662248.1"/>
    </source>
</evidence>
<sequence>MTEIERPAGPPGEAFERMAAEARALVAAGAAAGVPLRAVGGIGVWERLAPARRDAYARMRPAPKDLDLIAPPGTKAEVAELFAARGYVADERLIAWHGDRRHRYFLFEAGGEEPALEVDVFLGLPPACHRLELRDALDADGVAASATDLLLQKLQIVETTDKDLVDILYLLLGHELSPTDAGDGLDAGHVARLLARDWGFHHTASGNVEKVRALVPDAGLNGETAATGERLERLAAAIEAEPKTRRWKLRAKVGTRAQWYEDVEELDR</sequence>
<reference evidence="1 2" key="1">
    <citation type="submission" date="2020-08" db="EMBL/GenBank/DDBJ databases">
        <title>Genomic Encyclopedia of Archaeal and Bacterial Type Strains, Phase II (KMG-II): from individual species to whole genera.</title>
        <authorList>
            <person name="Goeker M."/>
        </authorList>
    </citation>
    <scope>NUCLEOTIDE SEQUENCE [LARGE SCALE GENOMIC DNA]</scope>
    <source>
        <strain evidence="1 2">DSM 23288</strain>
    </source>
</reference>